<comment type="subcellular location">
    <subcellularLocation>
        <location evidence="1">Cell membrane</location>
        <topology evidence="1">Multi-pass membrane protein</topology>
    </subcellularLocation>
</comment>
<keyword evidence="6 8" id="KW-0472">Membrane</keyword>
<protein>
    <submittedName>
        <fullName evidence="9">Pantothenate transporter liz1</fullName>
    </submittedName>
</protein>
<organism evidence="9 10">
    <name type="scientific">Cladophialophora carrionii</name>
    <dbReference type="NCBI Taxonomy" id="86049"/>
    <lineage>
        <taxon>Eukaryota</taxon>
        <taxon>Fungi</taxon>
        <taxon>Dikarya</taxon>
        <taxon>Ascomycota</taxon>
        <taxon>Pezizomycotina</taxon>
        <taxon>Eurotiomycetes</taxon>
        <taxon>Chaetothyriomycetidae</taxon>
        <taxon>Chaetothyriales</taxon>
        <taxon>Herpotrichiellaceae</taxon>
        <taxon>Cladophialophora</taxon>
    </lineage>
</organism>
<dbReference type="InterPro" id="IPR036259">
    <property type="entry name" value="MFS_trans_sf"/>
</dbReference>
<accession>A0A1C1D0X6</accession>
<feature type="transmembrane region" description="Helical" evidence="8">
    <location>
        <begin position="377"/>
        <end position="397"/>
    </location>
</feature>
<dbReference type="Pfam" id="PF07690">
    <property type="entry name" value="MFS_1"/>
    <property type="match status" value="1"/>
</dbReference>
<dbReference type="OrthoDB" id="3639251at2759"/>
<evidence type="ECO:0000256" key="7">
    <source>
        <dbReference type="ARBA" id="ARBA00037968"/>
    </source>
</evidence>
<dbReference type="PANTHER" id="PTHR43791:SF39">
    <property type="entry name" value="TRANSPORTER LIZ1_SEO1, PUTATIVE (AFU_ORTHOLOGUE AFUA_3G00980)-RELATED"/>
    <property type="match status" value="1"/>
</dbReference>
<keyword evidence="2" id="KW-0813">Transport</keyword>
<gene>
    <name evidence="9" type="primary">liz1</name>
    <name evidence="9" type="ORF">CLCR_11435</name>
</gene>
<evidence type="ECO:0000256" key="5">
    <source>
        <dbReference type="ARBA" id="ARBA00022989"/>
    </source>
</evidence>
<dbReference type="Gene3D" id="1.20.1250.20">
    <property type="entry name" value="MFS general substrate transporter like domains"/>
    <property type="match status" value="2"/>
</dbReference>
<evidence type="ECO:0000313" key="9">
    <source>
        <dbReference type="EMBL" id="OCT54422.1"/>
    </source>
</evidence>
<dbReference type="eggNOG" id="KOG2533">
    <property type="taxonomic scope" value="Eukaryota"/>
</dbReference>
<evidence type="ECO:0000256" key="1">
    <source>
        <dbReference type="ARBA" id="ARBA00004651"/>
    </source>
</evidence>
<dbReference type="EMBL" id="LGRB01000004">
    <property type="protein sequence ID" value="OCT54422.1"/>
    <property type="molecule type" value="Genomic_DNA"/>
</dbReference>
<keyword evidence="10" id="KW-1185">Reference proteome</keyword>
<evidence type="ECO:0000256" key="2">
    <source>
        <dbReference type="ARBA" id="ARBA00022448"/>
    </source>
</evidence>
<sequence length="498" mass="56330">MGKAAVDHPAEEGSMDTFQHVDMVMSEHDAEKAGPANNPTVTEIRPEPKRGWRNFIWDSLDKSPEERRLVQKIDLALLTLGCLSYFVKYLDQININNAFVSGMKEDLSLYGNQLNIMQTCWGVGYLLGGLPSNILLTRVRPSRFIPLVEVLWGGLTLCLTACKTAKQIYVVRFFVGLFESALYPGMIYIIGSWYRSDELAKRTCIFQVTSAVGTMFSGYLMAAVYHLDGQSGLHGWQWLFLVDGLITLPIAVACFFLLPDLPSNCRARYLSKEEITLAQVRMELEGRASREPFSKAKIKRIIFGTWHWWVLVPMYTFWNNGGSSAQPVFAQYLKNFDPPKYSVAQINTYPTITGGVQVFTTLFFAWTSDGFLKGRRWPAVIVGGCFNIMCYSSLWHWNIPEGWRWACYALSGVGSSVAGLIMSWAHEICSSDNEERAIVTGSMNQMAYVFQMWLPLVAWKQTTAPQYTSGFATITFFNVCMIFFALLALYLQTGFRKI</sequence>
<comment type="caution">
    <text evidence="9">The sequence shown here is derived from an EMBL/GenBank/DDBJ whole genome shotgun (WGS) entry which is preliminary data.</text>
</comment>
<dbReference type="VEuPathDB" id="FungiDB:G647_01685"/>
<feature type="transmembrane region" description="Helical" evidence="8">
    <location>
        <begin position="203"/>
        <end position="226"/>
    </location>
</feature>
<dbReference type="GO" id="GO:0005886">
    <property type="term" value="C:plasma membrane"/>
    <property type="evidence" value="ECO:0007669"/>
    <property type="project" value="UniProtKB-SubCell"/>
</dbReference>
<dbReference type="SUPFAM" id="SSF103473">
    <property type="entry name" value="MFS general substrate transporter"/>
    <property type="match status" value="1"/>
</dbReference>
<feature type="transmembrane region" description="Helical" evidence="8">
    <location>
        <begin position="238"/>
        <end position="258"/>
    </location>
</feature>
<dbReference type="PANTHER" id="PTHR43791">
    <property type="entry name" value="PERMEASE-RELATED"/>
    <property type="match status" value="1"/>
</dbReference>
<feature type="transmembrane region" description="Helical" evidence="8">
    <location>
        <begin position="471"/>
        <end position="491"/>
    </location>
</feature>
<reference evidence="10" key="1">
    <citation type="submission" date="2015-07" db="EMBL/GenBank/DDBJ databases">
        <authorList>
            <person name="Teixeira M.M."/>
            <person name="Souza R.C."/>
            <person name="Almeida L.G."/>
            <person name="Vicente V.A."/>
            <person name="de Hoog S."/>
            <person name="Bocca A.L."/>
            <person name="de Almeida S.R."/>
            <person name="Vasconcelos A.T."/>
            <person name="Felipe M.S."/>
        </authorList>
    </citation>
    <scope>NUCLEOTIDE SEQUENCE [LARGE SCALE GENOMIC DNA]</scope>
    <source>
        <strain evidence="10">KSF</strain>
    </source>
</reference>
<comment type="similarity">
    <text evidence="7">Belongs to the major facilitator superfamily. Allantoate permease family.</text>
</comment>
<dbReference type="Proteomes" id="UP000094526">
    <property type="component" value="Unassembled WGS sequence"/>
</dbReference>
<dbReference type="STRING" id="86049.A0A1C1D0X6"/>
<feature type="transmembrane region" description="Helical" evidence="8">
    <location>
        <begin position="169"/>
        <end position="191"/>
    </location>
</feature>
<feature type="transmembrane region" description="Helical" evidence="8">
    <location>
        <begin position="301"/>
        <end position="318"/>
    </location>
</feature>
<keyword evidence="4 8" id="KW-0812">Transmembrane</keyword>
<dbReference type="FunFam" id="1.20.1250.20:FF:000386">
    <property type="entry name" value="MFS general substrate transporter"/>
    <property type="match status" value="1"/>
</dbReference>
<evidence type="ECO:0000256" key="3">
    <source>
        <dbReference type="ARBA" id="ARBA00022475"/>
    </source>
</evidence>
<evidence type="ECO:0000313" key="10">
    <source>
        <dbReference type="Proteomes" id="UP000094526"/>
    </source>
</evidence>
<keyword evidence="3" id="KW-1003">Cell membrane</keyword>
<dbReference type="GO" id="GO:0022857">
    <property type="term" value="F:transmembrane transporter activity"/>
    <property type="evidence" value="ECO:0007669"/>
    <property type="project" value="InterPro"/>
</dbReference>
<dbReference type="VEuPathDB" id="FungiDB:CLCR_11435"/>
<dbReference type="AlphaFoldDB" id="A0A1C1D0X6"/>
<dbReference type="FunFam" id="1.20.1250.20:FF:000065">
    <property type="entry name" value="Putative MFS pantothenate transporter"/>
    <property type="match status" value="1"/>
</dbReference>
<dbReference type="InterPro" id="IPR011701">
    <property type="entry name" value="MFS"/>
</dbReference>
<feature type="transmembrane region" description="Helical" evidence="8">
    <location>
        <begin position="403"/>
        <end position="425"/>
    </location>
</feature>
<proteinExistence type="inferred from homology"/>
<feature type="transmembrane region" description="Helical" evidence="8">
    <location>
        <begin position="437"/>
        <end position="459"/>
    </location>
</feature>
<evidence type="ECO:0000256" key="4">
    <source>
        <dbReference type="ARBA" id="ARBA00022692"/>
    </source>
</evidence>
<feature type="transmembrane region" description="Helical" evidence="8">
    <location>
        <begin position="346"/>
        <end position="365"/>
    </location>
</feature>
<evidence type="ECO:0000256" key="8">
    <source>
        <dbReference type="SAM" id="Phobius"/>
    </source>
</evidence>
<keyword evidence="5 8" id="KW-1133">Transmembrane helix</keyword>
<name>A0A1C1D0X6_9EURO</name>
<evidence type="ECO:0000256" key="6">
    <source>
        <dbReference type="ARBA" id="ARBA00023136"/>
    </source>
</evidence>